<sequence length="168" mass="20412">MPEFYENDEDVLQMIQHIKKITKESKRKYELDIDTLVEDTKTNLINNVNEEKDNMKQEIDEKIKKFKQEITKHEKNIKEKNKLYQKLKRELANAVNNYKNKIKEFYLQTENFMKTYENEKKELDELEDKEWKDLNIQCIEILNNTKSNIYATKDETSEKLRKVLKSIL</sequence>
<gene>
    <name evidence="2" type="ORF">PRCDC_1105400</name>
    <name evidence="4" type="ORF">PRG01_1104100</name>
    <name evidence="3" type="ORF">PRSY57_1105400</name>
</gene>
<protein>
    <submittedName>
        <fullName evidence="2">Uncharacterized protein</fullName>
    </submittedName>
</protein>
<dbReference type="OrthoDB" id="386301at2759"/>
<evidence type="ECO:0000313" key="3">
    <source>
        <dbReference type="EMBL" id="KYN96404.1"/>
    </source>
</evidence>
<evidence type="ECO:0000313" key="6">
    <source>
        <dbReference type="Proteomes" id="UP000076359"/>
    </source>
</evidence>
<dbReference type="Proteomes" id="UP000076359">
    <property type="component" value="Chromosome 11"/>
</dbReference>
<dbReference type="VEuPathDB" id="PlasmoDB:PRG01_1104100"/>
<reference evidence="3 6" key="3">
    <citation type="journal article" date="2016" name="Nat. Commun.">
        <title>Genomes of cryptic chimpanzee Plasmodium species reveal key evolutionary events leading to human malaria.</title>
        <authorList>
            <person name="Sundararaman S.A."/>
            <person name="Plenderleith L.J."/>
            <person name="Liu W."/>
            <person name="Loy D.E."/>
            <person name="Learn G.H."/>
            <person name="Li Y."/>
            <person name="Shaw K.S."/>
            <person name="Ayouba A."/>
            <person name="Peeters M."/>
            <person name="Speede S."/>
            <person name="Shaw G.M."/>
            <person name="Bushman F.D."/>
            <person name="Brisson D."/>
            <person name="Rayner J.C."/>
            <person name="Sharp P.M."/>
            <person name="Hahn B.H."/>
        </authorList>
    </citation>
    <scope>NUCLEOTIDE SEQUENCE [LARGE SCALE GENOMIC DNA]</scope>
    <source>
        <strain evidence="3 6">SY57</strain>
    </source>
</reference>
<dbReference type="AlphaFoldDB" id="A0A060RZE3"/>
<dbReference type="VEuPathDB" id="PlasmoDB:PRCDC_1105400"/>
<dbReference type="RefSeq" id="XP_012763479.1">
    <property type="nucleotide sequence ID" value="XM_012908025.1"/>
</dbReference>
<name>A0A060RZE3_PLARE</name>
<dbReference type="GeneID" id="24531651"/>
<dbReference type="KEGG" id="prei:PRSY57_1105400"/>
<dbReference type="EMBL" id="LVLA01000012">
    <property type="protein sequence ID" value="KYN96404.1"/>
    <property type="molecule type" value="Genomic_DNA"/>
</dbReference>
<evidence type="ECO:0000313" key="5">
    <source>
        <dbReference type="Proteomes" id="UP000027581"/>
    </source>
</evidence>
<feature type="coiled-coil region" evidence="1">
    <location>
        <begin position="38"/>
        <end position="129"/>
    </location>
</feature>
<evidence type="ECO:0000313" key="7">
    <source>
        <dbReference type="Proteomes" id="UP000240500"/>
    </source>
</evidence>
<proteinExistence type="predicted"/>
<accession>A0A060RZE3</accession>
<dbReference type="Proteomes" id="UP000240500">
    <property type="component" value="Chromosome 11"/>
</dbReference>
<dbReference type="EMBL" id="HG810772">
    <property type="protein sequence ID" value="CDO64880.1"/>
    <property type="molecule type" value="Genomic_DNA"/>
</dbReference>
<evidence type="ECO:0000313" key="4">
    <source>
        <dbReference type="EMBL" id="SOV80006.1"/>
    </source>
</evidence>
<organism evidence="2 5">
    <name type="scientific">Plasmodium reichenowi</name>
    <dbReference type="NCBI Taxonomy" id="5854"/>
    <lineage>
        <taxon>Eukaryota</taxon>
        <taxon>Sar</taxon>
        <taxon>Alveolata</taxon>
        <taxon>Apicomplexa</taxon>
        <taxon>Aconoidasida</taxon>
        <taxon>Haemosporida</taxon>
        <taxon>Plasmodiidae</taxon>
        <taxon>Plasmodium</taxon>
        <taxon>Plasmodium (Laverania)</taxon>
    </lineage>
</organism>
<dbReference type="EMBL" id="LT969574">
    <property type="protein sequence ID" value="SOV80006.1"/>
    <property type="molecule type" value="Genomic_DNA"/>
</dbReference>
<reference evidence="2" key="2">
    <citation type="submission" date="2014-05" db="EMBL/GenBank/DDBJ databases">
        <title>The genome sequences of chimpanzee malaria parasites reveal the path to human adaptation.</title>
        <authorList>
            <person name="Otto T.D."/>
            <person name="Rayner J.C."/>
            <person name="Boehme U."/>
            <person name="Pain A."/>
            <person name="Spottiswoode N."/>
            <person name="Sanders M."/>
            <person name="Quail M."/>
            <person name="Ollomo B."/>
            <person name="Renaud F."/>
            <person name="Thomas A.W."/>
            <person name="Prugnolle F."/>
            <person name="Conway D.J."/>
            <person name="Newbold C."/>
            <person name="Berriman M."/>
        </authorList>
    </citation>
    <scope>NUCLEOTIDE SEQUENCE [LARGE SCALE GENOMIC DNA]</scope>
    <source>
        <strain evidence="2">CDC</strain>
    </source>
</reference>
<evidence type="ECO:0000256" key="1">
    <source>
        <dbReference type="SAM" id="Coils"/>
    </source>
</evidence>
<dbReference type="Proteomes" id="UP000027581">
    <property type="component" value="Unassembled WGS sequence"/>
</dbReference>
<reference evidence="4 7" key="4">
    <citation type="submission" date="2016-09" db="EMBL/GenBank/DDBJ databases">
        <authorList>
            <consortium name="Pathogen Informatics"/>
        </authorList>
    </citation>
    <scope>NUCLEOTIDE SEQUENCE [LARGE SCALE GENOMIC DNA]</scope>
</reference>
<keyword evidence="5" id="KW-1185">Reference proteome</keyword>
<keyword evidence="1" id="KW-0175">Coiled coil</keyword>
<reference evidence="2" key="1">
    <citation type="submission" date="2014-01" db="EMBL/GenBank/DDBJ databases">
        <authorList>
            <person name="Aslett M."/>
        </authorList>
    </citation>
    <scope>NUCLEOTIDE SEQUENCE</scope>
    <source>
        <strain evidence="2">CDC</strain>
    </source>
</reference>
<evidence type="ECO:0000313" key="2">
    <source>
        <dbReference type="EMBL" id="CDO64880.1"/>
    </source>
</evidence>